<feature type="region of interest" description="Disordered" evidence="3">
    <location>
        <begin position="395"/>
        <end position="495"/>
    </location>
</feature>
<proteinExistence type="inferred from homology"/>
<organism evidence="5 6">
    <name type="scientific">Anabas testudineus</name>
    <name type="common">Climbing perch</name>
    <name type="synonym">Anthias testudineus</name>
    <dbReference type="NCBI Taxonomy" id="64144"/>
    <lineage>
        <taxon>Eukaryota</taxon>
        <taxon>Metazoa</taxon>
        <taxon>Chordata</taxon>
        <taxon>Craniata</taxon>
        <taxon>Vertebrata</taxon>
        <taxon>Euteleostomi</taxon>
        <taxon>Actinopterygii</taxon>
        <taxon>Neopterygii</taxon>
        <taxon>Teleostei</taxon>
        <taxon>Neoteleostei</taxon>
        <taxon>Acanthomorphata</taxon>
        <taxon>Anabantaria</taxon>
        <taxon>Anabantiformes</taxon>
        <taxon>Anabantoidei</taxon>
        <taxon>Anabantidae</taxon>
        <taxon>Anabas</taxon>
    </lineage>
</organism>
<reference evidence="5" key="3">
    <citation type="submission" date="2025-09" db="UniProtKB">
        <authorList>
            <consortium name="Ensembl"/>
        </authorList>
    </citation>
    <scope>IDENTIFICATION</scope>
</reference>
<feature type="compositionally biased region" description="Basic and acidic residues" evidence="3">
    <location>
        <begin position="24"/>
        <end position="39"/>
    </location>
</feature>
<dbReference type="Pfam" id="PF05178">
    <property type="entry name" value="Kri1"/>
    <property type="match status" value="1"/>
</dbReference>
<evidence type="ECO:0000313" key="5">
    <source>
        <dbReference type="Ensembl" id="ENSATEP00000016230.1"/>
    </source>
</evidence>
<dbReference type="GeneID" id="113154320"/>
<feature type="compositionally biased region" description="Acidic residues" evidence="3">
    <location>
        <begin position="123"/>
        <end position="133"/>
    </location>
</feature>
<feature type="compositionally biased region" description="Acidic residues" evidence="3">
    <location>
        <begin position="424"/>
        <end position="442"/>
    </location>
</feature>
<dbReference type="AlphaFoldDB" id="A0A3Q1I7M4"/>
<protein>
    <recommendedName>
        <fullName evidence="2">Protein KRI1 homolog</fullName>
    </recommendedName>
</protein>
<dbReference type="STRING" id="64144.ENSATEP00000016230"/>
<evidence type="ECO:0000259" key="4">
    <source>
        <dbReference type="Pfam" id="PF12936"/>
    </source>
</evidence>
<feature type="compositionally biased region" description="Acidic residues" evidence="3">
    <location>
        <begin position="395"/>
        <end position="411"/>
    </location>
</feature>
<feature type="compositionally biased region" description="Basic residues" evidence="3">
    <location>
        <begin position="467"/>
        <end position="479"/>
    </location>
</feature>
<sequence>MSGKTELKINSEFAQKYEKYRQKEELQRLKDRYGDRADDSESESSESSSGDSEVELDPEVERDFYRTLSLLKKKDPKIYQQDSQFYSGVSTSDEKPSTSKKAAKPMYLKDYERKVILEREGKYEDDDDSDDEEAAKRRERAASPSYIQEQEQLKESFRKFVQDSDNDDDDEEEDGGSQLLTRRVKTQEEKDKEEADYMEWLKGQAELEDGEEVKDMKYLRDYWNDPELDEKERFLRDYVLNKGYLDVDEDDERIPTYDEVIQDDVDDSEEDGETFLERQEDFERSYNFRFEEPDAQQIRTYPRNIATSVRSKDDRRKRKREEVKERKKKEKEQKQEQLKQLKNLKRNEIMEKLKKLQELTGNEQLAFSEADLDGDFDPQQHDQLMQKYFGDEYYGEEEEEKPQFDDGDELEEHWNWDTWTGEGREEEEYDGEEEEYDGEGYDASEPHCDDENFIMDADYDPSQQSAPKKKKKKMERKKMKKEDLPQMGKKRKKSHFAEVITKNKPVFDPQEKSFEQYLDEYYKLDYEDIIDDLPCRFRYRQVLPNDFGLSTEEVLKADDKELNRWCSLKKTCMFRSEKEEFSDLKNYKIKAQNDRKKKEILSSVYSEEDKELAEAKTKVGKKRRDRLKNAEKQDRGAENEGGATVMDAADETLAQALRERGDEEEEEEILIPKKKRVKQQEEVEVTTEEAADKTDETINRTERPQWSKKKHRHSGGRRKSGSVGVKIGGREFSRQRLKAYGLNAKRLYFRQLGRQKRKAQEKKEKQKNKE</sequence>
<feature type="domain" description="Kri1-like C-terminal" evidence="4">
    <location>
        <begin position="512"/>
        <end position="599"/>
    </location>
</feature>
<feature type="region of interest" description="Disordered" evidence="3">
    <location>
        <begin position="81"/>
        <end position="105"/>
    </location>
</feature>
<gene>
    <name evidence="5" type="primary">KRI1</name>
</gene>
<evidence type="ECO:0000313" key="6">
    <source>
        <dbReference type="Proteomes" id="UP000265040"/>
    </source>
</evidence>
<dbReference type="GO" id="GO:0030686">
    <property type="term" value="C:90S preribosome"/>
    <property type="evidence" value="ECO:0007669"/>
    <property type="project" value="TreeGrafter"/>
</dbReference>
<reference evidence="5" key="2">
    <citation type="submission" date="2025-08" db="UniProtKB">
        <authorList>
            <consortium name="Ensembl"/>
        </authorList>
    </citation>
    <scope>IDENTIFICATION</scope>
</reference>
<feature type="compositionally biased region" description="Basic and acidic residues" evidence="3">
    <location>
        <begin position="310"/>
        <end position="343"/>
    </location>
</feature>
<evidence type="ECO:0000256" key="3">
    <source>
        <dbReference type="SAM" id="MobiDB-lite"/>
    </source>
</evidence>
<dbReference type="InterPro" id="IPR018034">
    <property type="entry name" value="Kri1"/>
</dbReference>
<feature type="compositionally biased region" description="Basic and acidic residues" evidence="3">
    <location>
        <begin position="151"/>
        <end position="162"/>
    </location>
</feature>
<dbReference type="FunCoup" id="A0A3Q1I7M4">
    <property type="interactions" value="1473"/>
</dbReference>
<evidence type="ECO:0000256" key="2">
    <source>
        <dbReference type="ARBA" id="ARBA00017294"/>
    </source>
</evidence>
<dbReference type="InterPro" id="IPR024626">
    <property type="entry name" value="Kri1-like_C"/>
</dbReference>
<dbReference type="GO" id="GO:0005730">
    <property type="term" value="C:nucleolus"/>
    <property type="evidence" value="ECO:0007669"/>
    <property type="project" value="TreeGrafter"/>
</dbReference>
<dbReference type="Proteomes" id="UP000265040">
    <property type="component" value="Chromosome 8"/>
</dbReference>
<reference evidence="5" key="1">
    <citation type="submission" date="2021-04" db="EMBL/GenBank/DDBJ databases">
        <authorList>
            <consortium name="Wellcome Sanger Institute Data Sharing"/>
        </authorList>
    </citation>
    <scope>NUCLEOTIDE SEQUENCE [LARGE SCALE GENOMIC DNA]</scope>
</reference>
<feature type="compositionally biased region" description="Polar residues" evidence="3">
    <location>
        <begin position="81"/>
        <end position="91"/>
    </location>
</feature>
<feature type="region of interest" description="Disordered" evidence="3">
    <location>
        <begin position="118"/>
        <end position="196"/>
    </location>
</feature>
<feature type="compositionally biased region" description="Basic and acidic residues" evidence="3">
    <location>
        <begin position="185"/>
        <end position="195"/>
    </location>
</feature>
<dbReference type="PANTHER" id="PTHR14490">
    <property type="entry name" value="ZINC FINGER, ZZ TYPE"/>
    <property type="match status" value="1"/>
</dbReference>
<feature type="compositionally biased region" description="Basic and acidic residues" evidence="3">
    <location>
        <begin position="627"/>
        <end position="638"/>
    </location>
</feature>
<dbReference type="InParanoid" id="A0A3Q1I7M4"/>
<dbReference type="Ensembl" id="ENSATET00000016486.3">
    <property type="protein sequence ID" value="ENSATEP00000016230.1"/>
    <property type="gene ID" value="ENSATEG00000011294.3"/>
</dbReference>
<feature type="compositionally biased region" description="Basic and acidic residues" evidence="3">
    <location>
        <begin position="690"/>
        <end position="705"/>
    </location>
</feature>
<name>A0A3Q1I7M4_ANATE</name>
<feature type="region of interest" description="Disordered" evidence="3">
    <location>
        <begin position="24"/>
        <end position="60"/>
    </location>
</feature>
<dbReference type="OrthoDB" id="10252032at2759"/>
<dbReference type="RefSeq" id="XP_026204236.1">
    <property type="nucleotide sequence ID" value="XM_026348451.1"/>
</dbReference>
<comment type="similarity">
    <text evidence="1">Belongs to the KRI1 family.</text>
</comment>
<feature type="region of interest" description="Disordered" evidence="3">
    <location>
        <begin position="297"/>
        <end position="343"/>
    </location>
</feature>
<dbReference type="OMA" id="WDNYDPR"/>
<dbReference type="GO" id="GO:0000447">
    <property type="term" value="P:endonucleolytic cleavage in ITS1 to separate SSU-rRNA from 5.8S rRNA and LSU-rRNA from tricistronic rRNA transcript (SSU-rRNA, 5.8S rRNA, LSU-rRNA)"/>
    <property type="evidence" value="ECO:0007669"/>
    <property type="project" value="TreeGrafter"/>
</dbReference>
<feature type="region of interest" description="Disordered" evidence="3">
    <location>
        <begin position="749"/>
        <end position="770"/>
    </location>
</feature>
<dbReference type="GeneTree" id="ENSGT00390000005605"/>
<feature type="region of interest" description="Disordered" evidence="3">
    <location>
        <begin position="607"/>
        <end position="729"/>
    </location>
</feature>
<feature type="compositionally biased region" description="Basic residues" evidence="3">
    <location>
        <begin position="706"/>
        <end position="720"/>
    </location>
</feature>
<evidence type="ECO:0000256" key="1">
    <source>
        <dbReference type="ARBA" id="ARBA00007473"/>
    </source>
</evidence>
<dbReference type="Pfam" id="PF12936">
    <property type="entry name" value="Kri1_C"/>
    <property type="match status" value="1"/>
</dbReference>
<feature type="compositionally biased region" description="Basic and acidic residues" evidence="3">
    <location>
        <begin position="761"/>
        <end position="770"/>
    </location>
</feature>
<feature type="compositionally biased region" description="Acidic residues" evidence="3">
    <location>
        <begin position="164"/>
        <end position="175"/>
    </location>
</feature>
<accession>A0A3Q1I7M4</accession>
<dbReference type="PANTHER" id="PTHR14490:SF5">
    <property type="entry name" value="PROTEIN KRI1 HOMOLOG"/>
    <property type="match status" value="1"/>
</dbReference>
<keyword evidence="6" id="KW-1185">Reference proteome</keyword>